<evidence type="ECO:0000256" key="4">
    <source>
        <dbReference type="ARBA" id="ARBA00017710"/>
    </source>
</evidence>
<dbReference type="EC" id="1.2.7.8" evidence="3 14"/>
<evidence type="ECO:0000256" key="14">
    <source>
        <dbReference type="PIRNR" id="PIRNR006439"/>
    </source>
</evidence>
<dbReference type="GO" id="GO:0043805">
    <property type="term" value="F:indolepyruvate ferredoxin oxidoreductase activity"/>
    <property type="evidence" value="ECO:0007669"/>
    <property type="project" value="UniProtKB-UniRule"/>
</dbReference>
<dbReference type="Pfam" id="PF01855">
    <property type="entry name" value="POR_N"/>
    <property type="match status" value="1"/>
</dbReference>
<evidence type="ECO:0000313" key="17">
    <source>
        <dbReference type="EMBL" id="SHH17194.1"/>
    </source>
</evidence>
<feature type="domain" description="4Fe-4S ferredoxin-type" evidence="16">
    <location>
        <begin position="536"/>
        <end position="562"/>
    </location>
</feature>
<feature type="binding site" evidence="15">
    <location>
        <position position="578"/>
    </location>
    <ligand>
        <name>[4Fe-4S] cluster</name>
        <dbReference type="ChEBI" id="CHEBI:49883"/>
        <label>2</label>
    </ligand>
</feature>
<evidence type="ECO:0000256" key="9">
    <source>
        <dbReference type="ARBA" id="ARBA00023002"/>
    </source>
</evidence>
<evidence type="ECO:0000256" key="15">
    <source>
        <dbReference type="PIRSR" id="PIRSR006439-50"/>
    </source>
</evidence>
<protein>
    <recommendedName>
        <fullName evidence="4 14">Indolepyruvate oxidoreductase subunit IorA</fullName>
        <shortName evidence="14">IOR</shortName>
        <ecNumber evidence="3 14">1.2.7.8</ecNumber>
    </recommendedName>
    <alternativeName>
        <fullName evidence="12 14">Indolepyruvate ferredoxin oxidoreductase subunit alpha</fullName>
    </alternativeName>
</protein>
<keyword evidence="6 14" id="KW-0004">4Fe-4S</keyword>
<accession>A0A1M5QSU1</accession>
<dbReference type="FunFam" id="3.40.50.970:FF:000039">
    <property type="entry name" value="Indolepyruvate oxidoreductase subunit IorA"/>
    <property type="match status" value="1"/>
</dbReference>
<dbReference type="PROSITE" id="PS00198">
    <property type="entry name" value="4FE4S_FER_1"/>
    <property type="match status" value="1"/>
</dbReference>
<evidence type="ECO:0000256" key="2">
    <source>
        <dbReference type="ARBA" id="ARBA00011238"/>
    </source>
</evidence>
<keyword evidence="18" id="KW-1185">Reference proteome</keyword>
<evidence type="ECO:0000313" key="18">
    <source>
        <dbReference type="Proteomes" id="UP000242520"/>
    </source>
</evidence>
<evidence type="ECO:0000256" key="1">
    <source>
        <dbReference type="ARBA" id="ARBA00002995"/>
    </source>
</evidence>
<dbReference type="InterPro" id="IPR029061">
    <property type="entry name" value="THDP-binding"/>
</dbReference>
<dbReference type="GO" id="GO:0030976">
    <property type="term" value="F:thiamine pyrophosphate binding"/>
    <property type="evidence" value="ECO:0007669"/>
    <property type="project" value="InterPro"/>
</dbReference>
<feature type="binding site" evidence="15">
    <location>
        <position position="545"/>
    </location>
    <ligand>
        <name>[4Fe-4S] cluster</name>
        <dbReference type="ChEBI" id="CHEBI:49883"/>
        <label>1</label>
    </ligand>
</feature>
<feature type="binding site" evidence="15">
    <location>
        <position position="556"/>
    </location>
    <ligand>
        <name>[4Fe-4S] cluster</name>
        <dbReference type="ChEBI" id="CHEBI:49883"/>
        <label>2</label>
    </ligand>
</feature>
<dbReference type="CDD" id="cd07034">
    <property type="entry name" value="TPP_PYR_PFOR_IOR-alpha_like"/>
    <property type="match status" value="1"/>
</dbReference>
<evidence type="ECO:0000256" key="13">
    <source>
        <dbReference type="ARBA" id="ARBA00048332"/>
    </source>
</evidence>
<keyword evidence="9 14" id="KW-0560">Oxidoreductase</keyword>
<evidence type="ECO:0000256" key="3">
    <source>
        <dbReference type="ARBA" id="ARBA00012812"/>
    </source>
</evidence>
<keyword evidence="8 14" id="KW-0249">Electron transport</keyword>
<evidence type="ECO:0000256" key="10">
    <source>
        <dbReference type="ARBA" id="ARBA00023004"/>
    </source>
</evidence>
<feature type="domain" description="4Fe-4S ferredoxin-type" evidence="16">
    <location>
        <begin position="563"/>
        <end position="592"/>
    </location>
</feature>
<dbReference type="Pfam" id="PF02775">
    <property type="entry name" value="TPP_enzyme_C"/>
    <property type="match status" value="1"/>
</dbReference>
<keyword evidence="17" id="KW-0670">Pyruvate</keyword>
<dbReference type="PIRSF" id="PIRSF006439">
    <property type="entry name" value="Indolepyruvate_ferr_oxidored"/>
    <property type="match status" value="1"/>
</dbReference>
<dbReference type="PANTHER" id="PTHR43710">
    <property type="entry name" value="2-HYDROXYACYL-COA LYASE"/>
    <property type="match status" value="1"/>
</dbReference>
<dbReference type="InterPro" id="IPR017900">
    <property type="entry name" value="4Fe4S_Fe_S_CS"/>
</dbReference>
<proteinExistence type="predicted"/>
<comment type="cofactor">
    <cofactor evidence="14 15">
        <name>[4Fe-4S] cluster</name>
        <dbReference type="ChEBI" id="CHEBI:49883"/>
    </cofactor>
    <text evidence="14 15">Binds 2 [4Fe-4S] clusters. In this family the first cluster has a non-standard and varying [4Fe-4S] binding motif CX(2)CX(2)CX(4-5)CP.</text>
</comment>
<dbReference type="InterPro" id="IPR045025">
    <property type="entry name" value="HACL1-like"/>
</dbReference>
<evidence type="ECO:0000256" key="7">
    <source>
        <dbReference type="ARBA" id="ARBA00022723"/>
    </source>
</evidence>
<name>A0A1M5QSU1_9FIRM</name>
<keyword evidence="11 14" id="KW-0411">Iron-sulfur</keyword>
<evidence type="ECO:0000256" key="6">
    <source>
        <dbReference type="ARBA" id="ARBA00022485"/>
    </source>
</evidence>
<dbReference type="GO" id="GO:0051539">
    <property type="term" value="F:4 iron, 4 sulfur cluster binding"/>
    <property type="evidence" value="ECO:0007669"/>
    <property type="project" value="UniProtKB-UniRule"/>
</dbReference>
<feature type="binding site" evidence="15">
    <location>
        <position position="548"/>
    </location>
    <ligand>
        <name>[4Fe-4S] cluster</name>
        <dbReference type="ChEBI" id="CHEBI:49883"/>
        <label>1</label>
    </ligand>
</feature>
<dbReference type="Gene3D" id="3.40.50.970">
    <property type="match status" value="2"/>
</dbReference>
<comment type="catalytic activity">
    <reaction evidence="13 14">
        <text>indole-3-pyruvate + 2 oxidized [2Fe-2S]-[ferredoxin] + CoA = (indol-3-yl)acetyl-CoA + 2 reduced [2Fe-2S]-[ferredoxin] + CO2 + H(+)</text>
        <dbReference type="Rhea" id="RHEA:12645"/>
        <dbReference type="Rhea" id="RHEA-COMP:10000"/>
        <dbReference type="Rhea" id="RHEA-COMP:10001"/>
        <dbReference type="ChEBI" id="CHEBI:15378"/>
        <dbReference type="ChEBI" id="CHEBI:16526"/>
        <dbReference type="ChEBI" id="CHEBI:17640"/>
        <dbReference type="ChEBI" id="CHEBI:33737"/>
        <dbReference type="ChEBI" id="CHEBI:33738"/>
        <dbReference type="ChEBI" id="CHEBI:57271"/>
        <dbReference type="ChEBI" id="CHEBI:57287"/>
        <dbReference type="EC" id="1.2.7.8"/>
    </reaction>
</comment>
<dbReference type="NCBIfam" id="TIGR03336">
    <property type="entry name" value="IOR_alpha"/>
    <property type="match status" value="1"/>
</dbReference>
<reference evidence="18" key="1">
    <citation type="submission" date="2016-11" db="EMBL/GenBank/DDBJ databases">
        <authorList>
            <person name="Varghese N."/>
            <person name="Submissions S."/>
        </authorList>
    </citation>
    <scope>NUCLEOTIDE SEQUENCE [LARGE SCALE GENOMIC DNA]</scope>
    <source>
        <strain evidence="18">DSM 15285</strain>
    </source>
</reference>
<sequence>MKKLMTGNEAIARGFYEAGGVVACAYPGTPSTEILENMVLYKDDVYCEWAPNEKVALEVAIGSSIAGARSLAAMKHVGVNVAADPIMTYGYTGVNGGLVLVSADDPGMHSSQNEQDNRYYAKFAKIAMIEPSDSQEAKDFIKDALEISEKFDTAVLFRVSTRICHSKTLVEFNDRQDVGIKPYSKNISKFVATPGNARKLHVVVEDKLKKLEEFSNNTHLNKIEWNDKKIGIITSGISYQYAKEVFGKSASYLKLGFTHPLPFKKIEEFASQVEILYVIEELEPYIEEQLKSRGISCIGKEKIPRIGELNPDIIASSLLGMESEVASSVEILKDDIISRPPTLCAGCPHRGLFYVLSKKKNIMITGDIGCYTLGSSEPLNAMDTCICMGASISSGHGAQKVFNINNEDKKVVSVIGDSTFFHTGISSLIDVVYNKGNSVTVILDNRITGMTGHQENPGTGYTLMGEKTIAIDIPNLCKAIGVNNVRVVNPLNLEETEDAVNEALKSNEPFVIVTKWPCVLKKLSKEDKEQFDINIKPFKVNEQKCKKCKMCLKSGCPAISLEDTVKIDPTMCVGCSVCSQICPFDAIERVGE</sequence>
<keyword evidence="5 14" id="KW-0813">Transport</keyword>
<organism evidence="17 18">
    <name type="scientific">Tepidibacter thalassicus DSM 15285</name>
    <dbReference type="NCBI Taxonomy" id="1123350"/>
    <lineage>
        <taxon>Bacteria</taxon>
        <taxon>Bacillati</taxon>
        <taxon>Bacillota</taxon>
        <taxon>Clostridia</taxon>
        <taxon>Peptostreptococcales</taxon>
        <taxon>Peptostreptococcaceae</taxon>
        <taxon>Tepidibacter</taxon>
    </lineage>
</organism>
<evidence type="ECO:0000256" key="11">
    <source>
        <dbReference type="ARBA" id="ARBA00023014"/>
    </source>
</evidence>
<keyword evidence="7 14" id="KW-0479">Metal-binding</keyword>
<feature type="binding site" evidence="15">
    <location>
        <position position="582"/>
    </location>
    <ligand>
        <name>[4Fe-4S] cluster</name>
        <dbReference type="ChEBI" id="CHEBI:49883"/>
        <label>1</label>
    </ligand>
</feature>
<dbReference type="STRING" id="1123350.SAMN02744040_01086"/>
<dbReference type="Proteomes" id="UP000242520">
    <property type="component" value="Unassembled WGS sequence"/>
</dbReference>
<feature type="binding site" evidence="15">
    <location>
        <position position="575"/>
    </location>
    <ligand>
        <name>[4Fe-4S] cluster</name>
        <dbReference type="ChEBI" id="CHEBI:49883"/>
        <label>2</label>
    </ligand>
</feature>
<dbReference type="InterPro" id="IPR017896">
    <property type="entry name" value="4Fe4S_Fe-S-bd"/>
</dbReference>
<keyword evidence="10 14" id="KW-0408">Iron</keyword>
<evidence type="ECO:0000259" key="16">
    <source>
        <dbReference type="PROSITE" id="PS51379"/>
    </source>
</evidence>
<feature type="binding site" evidence="15">
    <location>
        <position position="551"/>
    </location>
    <ligand>
        <name>[4Fe-4S] cluster</name>
        <dbReference type="ChEBI" id="CHEBI:49883"/>
        <label>1</label>
    </ligand>
</feature>
<dbReference type="InterPro" id="IPR002880">
    <property type="entry name" value="Pyrv_Fd/Flavodoxin_OxRdtase_N"/>
</dbReference>
<dbReference type="Gene3D" id="3.30.70.20">
    <property type="match status" value="1"/>
</dbReference>
<dbReference type="InterPro" id="IPR017721">
    <property type="entry name" value="IorA"/>
</dbReference>
<evidence type="ECO:0000256" key="5">
    <source>
        <dbReference type="ARBA" id="ARBA00022448"/>
    </source>
</evidence>
<dbReference type="EMBL" id="FQXH01000009">
    <property type="protein sequence ID" value="SHH17194.1"/>
    <property type="molecule type" value="Genomic_DNA"/>
</dbReference>
<dbReference type="SUPFAM" id="SSF52518">
    <property type="entry name" value="Thiamin diphosphate-binding fold (THDP-binding)"/>
    <property type="match status" value="2"/>
</dbReference>
<dbReference type="SUPFAM" id="SSF52922">
    <property type="entry name" value="TK C-terminal domain-like"/>
    <property type="match status" value="1"/>
</dbReference>
<dbReference type="Pfam" id="PF00037">
    <property type="entry name" value="Fer4"/>
    <property type="match status" value="1"/>
</dbReference>
<evidence type="ECO:0000256" key="8">
    <source>
        <dbReference type="ARBA" id="ARBA00022982"/>
    </source>
</evidence>
<dbReference type="RefSeq" id="WP_072724411.1">
    <property type="nucleotide sequence ID" value="NZ_FQXH01000009.1"/>
</dbReference>
<dbReference type="InterPro" id="IPR011766">
    <property type="entry name" value="TPP_enzyme_TPP-bd"/>
</dbReference>
<dbReference type="AlphaFoldDB" id="A0A1M5QSU1"/>
<comment type="subunit">
    <text evidence="2">Heterodimer of the IorA and IorB subunits.</text>
</comment>
<feature type="binding site" evidence="15">
    <location>
        <position position="572"/>
    </location>
    <ligand>
        <name>[4Fe-4S] cluster</name>
        <dbReference type="ChEBI" id="CHEBI:49883"/>
        <label>2</label>
    </ligand>
</feature>
<dbReference type="InterPro" id="IPR009014">
    <property type="entry name" value="Transketo_C/PFOR_II"/>
</dbReference>
<dbReference type="CDD" id="cd02008">
    <property type="entry name" value="TPP_IOR_alpha"/>
    <property type="match status" value="1"/>
</dbReference>
<gene>
    <name evidence="17" type="ORF">SAMN02744040_01086</name>
</gene>
<evidence type="ECO:0000256" key="12">
    <source>
        <dbReference type="ARBA" id="ARBA00030514"/>
    </source>
</evidence>
<dbReference type="SUPFAM" id="SSF54862">
    <property type="entry name" value="4Fe-4S ferredoxins"/>
    <property type="match status" value="1"/>
</dbReference>
<dbReference type="OrthoDB" id="9804603at2"/>
<comment type="function">
    <text evidence="1 14">Catalyzes the ferredoxin-dependent oxidative decarboxylation of arylpyruvates.</text>
</comment>
<dbReference type="PROSITE" id="PS51379">
    <property type="entry name" value="4FE4S_FER_2"/>
    <property type="match status" value="2"/>
</dbReference>
<dbReference type="PANTHER" id="PTHR43710:SF5">
    <property type="entry name" value="INDOLEPYRUVATE FERREDOXIN OXIDOREDUCTASE ALPHA SUBUNIT"/>
    <property type="match status" value="1"/>
</dbReference>
<dbReference type="GO" id="GO:0046872">
    <property type="term" value="F:metal ion binding"/>
    <property type="evidence" value="ECO:0007669"/>
    <property type="project" value="UniProtKB-UniRule"/>
</dbReference>